<dbReference type="GO" id="GO:0005634">
    <property type="term" value="C:nucleus"/>
    <property type="evidence" value="ECO:0007669"/>
    <property type="project" value="InterPro"/>
</dbReference>
<evidence type="ECO:0000256" key="1">
    <source>
        <dbReference type="SAM" id="MobiDB-lite"/>
    </source>
</evidence>
<dbReference type="EMBL" id="JAJJMA010257465">
    <property type="protein sequence ID" value="MCL7044374.1"/>
    <property type="molecule type" value="Genomic_DNA"/>
</dbReference>
<dbReference type="GO" id="GO:0000462">
    <property type="term" value="P:maturation of SSU-rRNA from tricistronic rRNA transcript (SSU-rRNA, 5.8S rRNA, LSU-rRNA)"/>
    <property type="evidence" value="ECO:0007669"/>
    <property type="project" value="TreeGrafter"/>
</dbReference>
<feature type="compositionally biased region" description="Polar residues" evidence="1">
    <location>
        <begin position="15"/>
        <end position="25"/>
    </location>
</feature>
<dbReference type="Gene3D" id="3.40.50.300">
    <property type="entry name" value="P-loop containing nucleotide triphosphate hydrolases"/>
    <property type="match status" value="1"/>
</dbReference>
<dbReference type="InterPro" id="IPR007034">
    <property type="entry name" value="BMS1_TSR1_C"/>
</dbReference>
<reference evidence="4" key="1">
    <citation type="submission" date="2022-03" db="EMBL/GenBank/DDBJ databases">
        <title>A functionally conserved STORR gene fusion in Papaver species that diverged 16.8 million years ago.</title>
        <authorList>
            <person name="Catania T."/>
        </authorList>
    </citation>
    <scope>NUCLEOTIDE SEQUENCE</scope>
    <source>
        <strain evidence="4">S-191538</strain>
    </source>
</reference>
<feature type="compositionally biased region" description="Basic residues" evidence="1">
    <location>
        <begin position="631"/>
        <end position="642"/>
    </location>
</feature>
<dbReference type="PANTHER" id="PTHR12858">
    <property type="entry name" value="RIBOSOME BIOGENESIS PROTEIN"/>
    <property type="match status" value="1"/>
</dbReference>
<organism evidence="4 5">
    <name type="scientific">Papaver nudicaule</name>
    <name type="common">Iceland poppy</name>
    <dbReference type="NCBI Taxonomy" id="74823"/>
    <lineage>
        <taxon>Eukaryota</taxon>
        <taxon>Viridiplantae</taxon>
        <taxon>Streptophyta</taxon>
        <taxon>Embryophyta</taxon>
        <taxon>Tracheophyta</taxon>
        <taxon>Spermatophyta</taxon>
        <taxon>Magnoliopsida</taxon>
        <taxon>Ranunculales</taxon>
        <taxon>Papaveraceae</taxon>
        <taxon>Papaveroideae</taxon>
        <taxon>Papaver</taxon>
    </lineage>
</organism>
<feature type="region of interest" description="Disordered" evidence="1">
    <location>
        <begin position="616"/>
        <end position="671"/>
    </location>
</feature>
<dbReference type="PANTHER" id="PTHR12858:SF2">
    <property type="entry name" value="RIBOSOME BIOGENESIS PROTEIN BMS1 HOMOLOG"/>
    <property type="match status" value="1"/>
</dbReference>
<dbReference type="GO" id="GO:0005525">
    <property type="term" value="F:GTP binding"/>
    <property type="evidence" value="ECO:0007669"/>
    <property type="project" value="TreeGrafter"/>
</dbReference>
<dbReference type="SMART" id="SM00785">
    <property type="entry name" value="AARP2CN"/>
    <property type="match status" value="1"/>
</dbReference>
<feature type="compositionally biased region" description="Basic residues" evidence="1">
    <location>
        <begin position="1"/>
        <end position="12"/>
    </location>
</feature>
<proteinExistence type="predicted"/>
<dbReference type="Proteomes" id="UP001177140">
    <property type="component" value="Unassembled WGS sequence"/>
</dbReference>
<accession>A0AA41VNG1</accession>
<dbReference type="AlphaFoldDB" id="A0AA41VNG1"/>
<evidence type="ECO:0000313" key="5">
    <source>
        <dbReference type="Proteomes" id="UP001177140"/>
    </source>
</evidence>
<feature type="domain" description="Ribosome biogenesis protein BMS1/TSR1 C-terminal" evidence="3">
    <location>
        <begin position="125"/>
        <end position="556"/>
    </location>
</feature>
<gene>
    <name evidence="4" type="ORF">MKW94_019390</name>
</gene>
<dbReference type="Pfam" id="PF22298">
    <property type="entry name" value="Tsr1_G-like"/>
    <property type="match status" value="1"/>
</dbReference>
<dbReference type="Pfam" id="PF08142">
    <property type="entry name" value="AARP2CN"/>
    <property type="match status" value="1"/>
</dbReference>
<dbReference type="InterPro" id="IPR039761">
    <property type="entry name" value="Bms1/Tsr1"/>
</dbReference>
<comment type="caution">
    <text evidence="4">The sequence shown here is derived from an EMBL/GenBank/DDBJ whole genome shotgun (WGS) entry which is preliminary data.</text>
</comment>
<dbReference type="InterPro" id="IPR012948">
    <property type="entry name" value="AARP2CN"/>
</dbReference>
<evidence type="ECO:0000313" key="4">
    <source>
        <dbReference type="EMBL" id="MCL7044374.1"/>
    </source>
</evidence>
<dbReference type="GO" id="GO:0003924">
    <property type="term" value="F:GTPase activity"/>
    <property type="evidence" value="ECO:0007669"/>
    <property type="project" value="TreeGrafter"/>
</dbReference>
<feature type="domain" description="AARP2CN" evidence="2">
    <location>
        <begin position="188"/>
        <end position="265"/>
    </location>
</feature>
<sequence>MKISKPFKKRKRDANTPNLQSQATCDQKKDHQINPEEEEEVPAPYVILVQGPPNVSKKRRLQFVECPNDMCGMIDAAKYADVVLLLIDASYGFEMETFEFLNLLEVHGVPKVMGVLTHLDEFKDEKEMSETKQRLKLQFWTEIYDEAELFYLSGLDRGIKKCKYQSWYVAWSSWFLIQSINNRYRKSQIHRLARFISDMKLHPLSWRAVRPYVLVDHFEDITPPEKVYTDKKCDRNITLDGYFEVHIAGVGDFPIAGITRLPDPCPLPSAKMMGLCDNEIVFHSITPVEEVDMLHLRKGTYIRLEVRDVPFEMVENVDPQHPILVGVISLEEENIGYMQVVKPFQTFILNFTMSKYAARLKQHSWQWHTESLKTSDPITVSIGWRRYQTTPVYAMEETRQNGSHEMLHCAPEHTYCLAMFWGPLASPNTGLVVIQNVAEDKAAFQITATGVVLRNNQTEKIVKEHKQKGTPFKFINGNNALIKDMFTSDCDVVAHKDRVIYTTRGVRGRVIEAAPKKLVYKLMRKGGQPGEGIARCVFYREVSESDEFFRRVYEPVQVPCCFNPFMASQFRDSLDKDATTRRRQTLGQRWVVVFSDGEPKTSVQLREEYKIKKKQKAMEKKKSQMLVLPEKKRRPKKKGHVLLRRETQRKGNSKTGKITNSKKSDSGASVF</sequence>
<dbReference type="GO" id="GO:0000479">
    <property type="term" value="P:endonucleolytic cleavage of tricistronic rRNA transcript (SSU-rRNA, 5.8S rRNA, LSU-rRNA)"/>
    <property type="evidence" value="ECO:0007669"/>
    <property type="project" value="TreeGrafter"/>
</dbReference>
<protein>
    <submittedName>
        <fullName evidence="4">Uncharacterized protein</fullName>
    </submittedName>
</protein>
<dbReference type="InterPro" id="IPR027417">
    <property type="entry name" value="P-loop_NTPase"/>
</dbReference>
<dbReference type="Pfam" id="PF04950">
    <property type="entry name" value="RIBIOP_C"/>
    <property type="match status" value="1"/>
</dbReference>
<name>A0AA41VNG1_PAPNU</name>
<evidence type="ECO:0000259" key="3">
    <source>
        <dbReference type="SMART" id="SM01362"/>
    </source>
</evidence>
<evidence type="ECO:0000259" key="2">
    <source>
        <dbReference type="SMART" id="SM00785"/>
    </source>
</evidence>
<dbReference type="SMART" id="SM01362">
    <property type="entry name" value="DUF663"/>
    <property type="match status" value="1"/>
</dbReference>
<dbReference type="GO" id="GO:0030686">
    <property type="term" value="C:90S preribosome"/>
    <property type="evidence" value="ECO:0007669"/>
    <property type="project" value="TreeGrafter"/>
</dbReference>
<dbReference type="GO" id="GO:0034511">
    <property type="term" value="F:U3 snoRNA binding"/>
    <property type="evidence" value="ECO:0007669"/>
    <property type="project" value="TreeGrafter"/>
</dbReference>
<dbReference type="SUPFAM" id="SSF52540">
    <property type="entry name" value="P-loop containing nucleoside triphosphate hydrolases"/>
    <property type="match status" value="1"/>
</dbReference>
<feature type="region of interest" description="Disordered" evidence="1">
    <location>
        <begin position="1"/>
        <end position="37"/>
    </location>
</feature>
<keyword evidence="5" id="KW-1185">Reference proteome</keyword>